<feature type="region of interest" description="Disordered" evidence="1">
    <location>
        <begin position="41"/>
        <end position="77"/>
    </location>
</feature>
<accession>A0AAN6TCK8</accession>
<proteinExistence type="predicted"/>
<dbReference type="RefSeq" id="XP_064669468.1">
    <property type="nucleotide sequence ID" value="XM_064808574.1"/>
</dbReference>
<name>A0AAN6TCK8_9PEZI</name>
<evidence type="ECO:0000256" key="1">
    <source>
        <dbReference type="SAM" id="MobiDB-lite"/>
    </source>
</evidence>
<reference evidence="2" key="1">
    <citation type="journal article" date="2023" name="Mol. Phylogenet. Evol.">
        <title>Genome-scale phylogeny and comparative genomics of the fungal order Sordariales.</title>
        <authorList>
            <person name="Hensen N."/>
            <person name="Bonometti L."/>
            <person name="Westerberg I."/>
            <person name="Brannstrom I.O."/>
            <person name="Guillou S."/>
            <person name="Cros-Aarteil S."/>
            <person name="Calhoun S."/>
            <person name="Haridas S."/>
            <person name="Kuo A."/>
            <person name="Mondo S."/>
            <person name="Pangilinan J."/>
            <person name="Riley R."/>
            <person name="LaButti K."/>
            <person name="Andreopoulos B."/>
            <person name="Lipzen A."/>
            <person name="Chen C."/>
            <person name="Yan M."/>
            <person name="Daum C."/>
            <person name="Ng V."/>
            <person name="Clum A."/>
            <person name="Steindorff A."/>
            <person name="Ohm R.A."/>
            <person name="Martin F."/>
            <person name="Silar P."/>
            <person name="Natvig D.O."/>
            <person name="Lalanne C."/>
            <person name="Gautier V."/>
            <person name="Ament-Velasquez S.L."/>
            <person name="Kruys A."/>
            <person name="Hutchinson M.I."/>
            <person name="Powell A.J."/>
            <person name="Barry K."/>
            <person name="Miller A.N."/>
            <person name="Grigoriev I.V."/>
            <person name="Debuchy R."/>
            <person name="Gladieux P."/>
            <person name="Hiltunen Thoren M."/>
            <person name="Johannesson H."/>
        </authorList>
    </citation>
    <scope>NUCLEOTIDE SEQUENCE</scope>
    <source>
        <strain evidence="2">CBS 508.74</strain>
    </source>
</reference>
<evidence type="ECO:0000313" key="3">
    <source>
        <dbReference type="Proteomes" id="UP001302812"/>
    </source>
</evidence>
<dbReference type="EMBL" id="MU853344">
    <property type="protein sequence ID" value="KAK4111898.1"/>
    <property type="molecule type" value="Genomic_DNA"/>
</dbReference>
<reference evidence="2" key="2">
    <citation type="submission" date="2023-05" db="EMBL/GenBank/DDBJ databases">
        <authorList>
            <consortium name="Lawrence Berkeley National Laboratory"/>
            <person name="Steindorff A."/>
            <person name="Hensen N."/>
            <person name="Bonometti L."/>
            <person name="Westerberg I."/>
            <person name="Brannstrom I.O."/>
            <person name="Guillou S."/>
            <person name="Cros-Aarteil S."/>
            <person name="Calhoun S."/>
            <person name="Haridas S."/>
            <person name="Kuo A."/>
            <person name="Mondo S."/>
            <person name="Pangilinan J."/>
            <person name="Riley R."/>
            <person name="Labutti K."/>
            <person name="Andreopoulos B."/>
            <person name="Lipzen A."/>
            <person name="Chen C."/>
            <person name="Yanf M."/>
            <person name="Daum C."/>
            <person name="Ng V."/>
            <person name="Clum A."/>
            <person name="Ohm R."/>
            <person name="Martin F."/>
            <person name="Silar P."/>
            <person name="Natvig D."/>
            <person name="Lalanne C."/>
            <person name="Gautier V."/>
            <person name="Ament-Velasquez S.L."/>
            <person name="Kruys A."/>
            <person name="Hutchinson M.I."/>
            <person name="Powell A.J."/>
            <person name="Barry K."/>
            <person name="Miller A.N."/>
            <person name="Grigoriev I.V."/>
            <person name="Debuchy R."/>
            <person name="Gladieux P."/>
            <person name="Thoren M.H."/>
            <person name="Johannesson H."/>
        </authorList>
    </citation>
    <scope>NUCLEOTIDE SEQUENCE</scope>
    <source>
        <strain evidence="2">CBS 508.74</strain>
    </source>
</reference>
<protein>
    <submittedName>
        <fullName evidence="2">Uncharacterized protein</fullName>
    </submittedName>
</protein>
<sequence>MPTANGDGYGDGALLQEAAWGRPSYFKREGSGDHDLAKFEESAKAAPAQKDARRLPVESSCKPPGEPGMESHTSATDSRRLMIDQRNCISFPFGRRQSTCEITTRSFIVLIWRKSTVQFTSQTANFIIAFLLAVFRPTRTRAPSRSYAMVPPPFRPHCPFGWLSQARLFCCYSSGSCHRFPLK</sequence>
<keyword evidence="3" id="KW-1185">Reference proteome</keyword>
<gene>
    <name evidence="2" type="ORF">N656DRAFT_127973</name>
</gene>
<dbReference type="AlphaFoldDB" id="A0AAN6TCK8"/>
<organism evidence="2 3">
    <name type="scientific">Canariomyces notabilis</name>
    <dbReference type="NCBI Taxonomy" id="2074819"/>
    <lineage>
        <taxon>Eukaryota</taxon>
        <taxon>Fungi</taxon>
        <taxon>Dikarya</taxon>
        <taxon>Ascomycota</taxon>
        <taxon>Pezizomycotina</taxon>
        <taxon>Sordariomycetes</taxon>
        <taxon>Sordariomycetidae</taxon>
        <taxon>Sordariales</taxon>
        <taxon>Chaetomiaceae</taxon>
        <taxon>Canariomyces</taxon>
    </lineage>
</organism>
<dbReference type="Proteomes" id="UP001302812">
    <property type="component" value="Unassembled WGS sequence"/>
</dbReference>
<dbReference type="GeneID" id="89932697"/>
<comment type="caution">
    <text evidence="2">The sequence shown here is derived from an EMBL/GenBank/DDBJ whole genome shotgun (WGS) entry which is preliminary data.</text>
</comment>
<evidence type="ECO:0000313" key="2">
    <source>
        <dbReference type="EMBL" id="KAK4111898.1"/>
    </source>
</evidence>